<sequence length="118" mass="12049">MLTTDVIDALTETVVTRLLVEQAAARVVVVDLAHQLVAGSPTIPALTLALPFTLAANAIEEMLGAGPPALAAAQDAWRVAALIGTDALALRMAGDGRDTLTDLIALWSAGDEVFGSSA</sequence>
<proteinExistence type="predicted"/>
<gene>
    <name evidence="1" type="ORF">OKW52_14465</name>
</gene>
<evidence type="ECO:0000313" key="1">
    <source>
        <dbReference type="EMBL" id="MCW1933430.1"/>
    </source>
</evidence>
<dbReference type="RefSeq" id="WP_264506344.1">
    <property type="nucleotide sequence ID" value="NZ_JAPDFL010000001.1"/>
</dbReference>
<keyword evidence="2" id="KW-1185">Reference proteome</keyword>
<accession>A0ABT3H125</accession>
<dbReference type="Proteomes" id="UP001208938">
    <property type="component" value="Unassembled WGS sequence"/>
</dbReference>
<comment type="caution">
    <text evidence="1">The sequence shown here is derived from an EMBL/GenBank/DDBJ whole genome shotgun (WGS) entry which is preliminary data.</text>
</comment>
<dbReference type="EMBL" id="JAPDFL010000001">
    <property type="protein sequence ID" value="MCW1933430.1"/>
    <property type="molecule type" value="Genomic_DNA"/>
</dbReference>
<organism evidence="1 2">
    <name type="scientific">Pararhodobacter zhoushanensis</name>
    <dbReference type="NCBI Taxonomy" id="2479545"/>
    <lineage>
        <taxon>Bacteria</taxon>
        <taxon>Pseudomonadati</taxon>
        <taxon>Pseudomonadota</taxon>
        <taxon>Alphaproteobacteria</taxon>
        <taxon>Rhodobacterales</taxon>
        <taxon>Paracoccaceae</taxon>
        <taxon>Pararhodobacter</taxon>
    </lineage>
</organism>
<reference evidence="1 2" key="1">
    <citation type="submission" date="2022-10" db="EMBL/GenBank/DDBJ databases">
        <title>Pararhodobacter sp. nov., isolated from marine algae.</title>
        <authorList>
            <person name="Choi B.J."/>
            <person name="Kim J.M."/>
            <person name="Lee J.K."/>
            <person name="Choi D.G."/>
            <person name="Jeon C.O."/>
        </authorList>
    </citation>
    <scope>NUCLEOTIDE SEQUENCE [LARGE SCALE GENOMIC DNA]</scope>
    <source>
        <strain evidence="1 2">ZQ420</strain>
    </source>
</reference>
<protein>
    <submittedName>
        <fullName evidence="1">Uncharacterized protein</fullName>
    </submittedName>
</protein>
<evidence type="ECO:0000313" key="2">
    <source>
        <dbReference type="Proteomes" id="UP001208938"/>
    </source>
</evidence>
<name>A0ABT3H125_9RHOB</name>